<dbReference type="EMBL" id="MU863678">
    <property type="protein sequence ID" value="KAK4097306.1"/>
    <property type="molecule type" value="Genomic_DNA"/>
</dbReference>
<dbReference type="InterPro" id="IPR016477">
    <property type="entry name" value="Fructo-/Ketosamine-3-kinase"/>
</dbReference>
<keyword evidence="4" id="KW-1185">Reference proteome</keyword>
<gene>
    <name evidence="3" type="ORF">N658DRAFT_434247</name>
</gene>
<evidence type="ECO:0000256" key="1">
    <source>
        <dbReference type="ARBA" id="ARBA00011961"/>
    </source>
</evidence>
<comment type="caution">
    <text evidence="3">The sequence shown here is derived from an EMBL/GenBank/DDBJ whole genome shotgun (WGS) entry which is preliminary data.</text>
</comment>
<evidence type="ECO:0000313" key="3">
    <source>
        <dbReference type="EMBL" id="KAK4097306.1"/>
    </source>
</evidence>
<name>A0AAN6PXR3_9PEZI</name>
<evidence type="ECO:0000313" key="4">
    <source>
        <dbReference type="Proteomes" id="UP001305647"/>
    </source>
</evidence>
<comment type="catalytic activity">
    <reaction evidence="2">
        <text>N(6)-D-ribulosyl-L-lysyl-[protein] + ATP = N(6)-(3-O-phospho-D-ribulosyl)-L-lysyl-[protein] + ADP + H(+)</text>
        <dbReference type="Rhea" id="RHEA:48432"/>
        <dbReference type="Rhea" id="RHEA-COMP:12103"/>
        <dbReference type="Rhea" id="RHEA-COMP:12104"/>
        <dbReference type="ChEBI" id="CHEBI:15378"/>
        <dbReference type="ChEBI" id="CHEBI:30616"/>
        <dbReference type="ChEBI" id="CHEBI:90418"/>
        <dbReference type="ChEBI" id="CHEBI:90420"/>
        <dbReference type="ChEBI" id="CHEBI:456216"/>
        <dbReference type="EC" id="2.7.1.172"/>
    </reaction>
    <physiologicalReaction direction="left-to-right" evidence="2">
        <dbReference type="Rhea" id="RHEA:48433"/>
    </physiologicalReaction>
</comment>
<organism evidence="3 4">
    <name type="scientific">Parathielavia hyrcaniae</name>
    <dbReference type="NCBI Taxonomy" id="113614"/>
    <lineage>
        <taxon>Eukaryota</taxon>
        <taxon>Fungi</taxon>
        <taxon>Dikarya</taxon>
        <taxon>Ascomycota</taxon>
        <taxon>Pezizomycotina</taxon>
        <taxon>Sordariomycetes</taxon>
        <taxon>Sordariomycetidae</taxon>
        <taxon>Sordariales</taxon>
        <taxon>Chaetomiaceae</taxon>
        <taxon>Parathielavia</taxon>
    </lineage>
</organism>
<dbReference type="InterPro" id="IPR011009">
    <property type="entry name" value="Kinase-like_dom_sf"/>
</dbReference>
<sequence>MTIKQILGQLGGVFPMDEAVVDANCCTVLPHGSTFVSVEHFGTSAWTITGKVTALDADKSEEYYFVKIAYGETGRIMLGGEYESSKIIYSTMPDFIPKPMGFGRYRARGPETYFYLSEFVDMDVTTPPDPAEFTSRLAQLHKLSTSPTSKFGFAVQTCDGDRAHVVDWQESWAVFYRNLFLGVCELDLKRNGPWPEFELAVEQVAWKVIPRLLEPLQANGRKLKPCIIHGDLWEGNMGINMETGDSLLFDAGSYFAHNEMELGHWRCEFSSVFRSEAYTRHYIRNYPAAEPAEEFDDRVRLYSLKGAINYSAGHPGSDLRKTAYNNMCFLCEKYAPIDGIDKYDPLIDPSLTGACIVPHLADGLI</sequence>
<dbReference type="PANTHER" id="PTHR12149:SF8">
    <property type="entry name" value="PROTEIN-RIBULOSAMINE 3-KINASE"/>
    <property type="match status" value="1"/>
</dbReference>
<dbReference type="PANTHER" id="PTHR12149">
    <property type="entry name" value="FRUCTOSAMINE 3 KINASE-RELATED PROTEIN"/>
    <property type="match status" value="1"/>
</dbReference>
<reference evidence="3" key="1">
    <citation type="journal article" date="2023" name="Mol. Phylogenet. Evol.">
        <title>Genome-scale phylogeny and comparative genomics of the fungal order Sordariales.</title>
        <authorList>
            <person name="Hensen N."/>
            <person name="Bonometti L."/>
            <person name="Westerberg I."/>
            <person name="Brannstrom I.O."/>
            <person name="Guillou S."/>
            <person name="Cros-Aarteil S."/>
            <person name="Calhoun S."/>
            <person name="Haridas S."/>
            <person name="Kuo A."/>
            <person name="Mondo S."/>
            <person name="Pangilinan J."/>
            <person name="Riley R."/>
            <person name="LaButti K."/>
            <person name="Andreopoulos B."/>
            <person name="Lipzen A."/>
            <person name="Chen C."/>
            <person name="Yan M."/>
            <person name="Daum C."/>
            <person name="Ng V."/>
            <person name="Clum A."/>
            <person name="Steindorff A."/>
            <person name="Ohm R.A."/>
            <person name="Martin F."/>
            <person name="Silar P."/>
            <person name="Natvig D.O."/>
            <person name="Lalanne C."/>
            <person name="Gautier V."/>
            <person name="Ament-Velasquez S.L."/>
            <person name="Kruys A."/>
            <person name="Hutchinson M.I."/>
            <person name="Powell A.J."/>
            <person name="Barry K."/>
            <person name="Miller A.N."/>
            <person name="Grigoriev I.V."/>
            <person name="Debuchy R."/>
            <person name="Gladieux P."/>
            <person name="Hiltunen Thoren M."/>
            <person name="Johannesson H."/>
        </authorList>
    </citation>
    <scope>NUCLEOTIDE SEQUENCE</scope>
    <source>
        <strain evidence="3">CBS 757.83</strain>
    </source>
</reference>
<evidence type="ECO:0000256" key="2">
    <source>
        <dbReference type="ARBA" id="ARBA00048655"/>
    </source>
</evidence>
<dbReference type="Pfam" id="PF03881">
    <property type="entry name" value="Fructosamin_kin"/>
    <property type="match status" value="1"/>
</dbReference>
<dbReference type="EC" id="2.7.1.172" evidence="1"/>
<dbReference type="Proteomes" id="UP001305647">
    <property type="component" value="Unassembled WGS sequence"/>
</dbReference>
<proteinExistence type="predicted"/>
<accession>A0AAN6PXR3</accession>
<protein>
    <recommendedName>
        <fullName evidence="1">protein-ribulosamine 3-kinase</fullName>
        <ecNumber evidence="1">2.7.1.172</ecNumber>
    </recommendedName>
</protein>
<reference evidence="3" key="2">
    <citation type="submission" date="2023-05" db="EMBL/GenBank/DDBJ databases">
        <authorList>
            <consortium name="Lawrence Berkeley National Laboratory"/>
            <person name="Steindorff A."/>
            <person name="Hensen N."/>
            <person name="Bonometti L."/>
            <person name="Westerberg I."/>
            <person name="Brannstrom I.O."/>
            <person name="Guillou S."/>
            <person name="Cros-Aarteil S."/>
            <person name="Calhoun S."/>
            <person name="Haridas S."/>
            <person name="Kuo A."/>
            <person name="Mondo S."/>
            <person name="Pangilinan J."/>
            <person name="Riley R."/>
            <person name="Labutti K."/>
            <person name="Andreopoulos B."/>
            <person name="Lipzen A."/>
            <person name="Chen C."/>
            <person name="Yanf M."/>
            <person name="Daum C."/>
            <person name="Ng V."/>
            <person name="Clum A."/>
            <person name="Ohm R."/>
            <person name="Martin F."/>
            <person name="Silar P."/>
            <person name="Natvig D."/>
            <person name="Lalanne C."/>
            <person name="Gautier V."/>
            <person name="Ament-Velasquez S.L."/>
            <person name="Kruys A."/>
            <person name="Hutchinson M.I."/>
            <person name="Powell A.J."/>
            <person name="Barry K."/>
            <person name="Miller A.N."/>
            <person name="Grigoriev I.V."/>
            <person name="Debuchy R."/>
            <person name="Gladieux P."/>
            <person name="Thoren M.H."/>
            <person name="Johannesson H."/>
        </authorList>
    </citation>
    <scope>NUCLEOTIDE SEQUENCE</scope>
    <source>
        <strain evidence="3">CBS 757.83</strain>
    </source>
</reference>
<dbReference type="SUPFAM" id="SSF56112">
    <property type="entry name" value="Protein kinase-like (PK-like)"/>
    <property type="match status" value="1"/>
</dbReference>
<dbReference type="AlphaFoldDB" id="A0AAN6PXR3"/>
<dbReference type="GO" id="GO:0102193">
    <property type="term" value="F:protein-ribulosamine 3-kinase activity"/>
    <property type="evidence" value="ECO:0007669"/>
    <property type="project" value="UniProtKB-EC"/>
</dbReference>
<dbReference type="Gene3D" id="3.90.1200.10">
    <property type="match status" value="1"/>
</dbReference>